<sequence length="192" mass="21518">MTAEKHFKVEKIKTTCVQTFEAKCGWFSLSTCTYNETVDCIKEENRTTTIYRIAEDCCPGYSRSLEGKCIPESDIEQKDRITTENVNEQESAEHTTLQNDIHGFTTGDSRAHSSLDDGRRDDGKIYLGLSHGAYAGIVCGVLFVACITLLTVMHYHKRKKRQKKSDSAMSQLNAAQTQQMLSMAKLDSSVDT</sequence>
<dbReference type="AlphaFoldDB" id="A0A2T7PDC0"/>
<organism evidence="3 4">
    <name type="scientific">Pomacea canaliculata</name>
    <name type="common">Golden apple snail</name>
    <dbReference type="NCBI Taxonomy" id="400727"/>
    <lineage>
        <taxon>Eukaryota</taxon>
        <taxon>Metazoa</taxon>
        <taxon>Spiralia</taxon>
        <taxon>Lophotrochozoa</taxon>
        <taxon>Mollusca</taxon>
        <taxon>Gastropoda</taxon>
        <taxon>Caenogastropoda</taxon>
        <taxon>Architaenioglossa</taxon>
        <taxon>Ampullarioidea</taxon>
        <taxon>Ampullariidae</taxon>
        <taxon>Pomacea</taxon>
    </lineage>
</organism>
<gene>
    <name evidence="3" type="ORF">C0Q70_06822</name>
</gene>
<proteinExistence type="predicted"/>
<keyword evidence="2" id="KW-0812">Transmembrane</keyword>
<evidence type="ECO:0000313" key="3">
    <source>
        <dbReference type="EMBL" id="PVD31410.1"/>
    </source>
</evidence>
<protein>
    <recommendedName>
        <fullName evidence="5">EMI domain-containing protein</fullName>
    </recommendedName>
</protein>
<comment type="caution">
    <text evidence="3">The sequence shown here is derived from an EMBL/GenBank/DDBJ whole genome shotgun (WGS) entry which is preliminary data.</text>
</comment>
<evidence type="ECO:0000313" key="4">
    <source>
        <dbReference type="Proteomes" id="UP000245119"/>
    </source>
</evidence>
<feature type="transmembrane region" description="Helical" evidence="2">
    <location>
        <begin position="133"/>
        <end position="155"/>
    </location>
</feature>
<dbReference type="OrthoDB" id="6158269at2759"/>
<evidence type="ECO:0000256" key="1">
    <source>
        <dbReference type="SAM" id="MobiDB-lite"/>
    </source>
</evidence>
<feature type="compositionally biased region" description="Polar residues" evidence="1">
    <location>
        <begin position="87"/>
        <end position="99"/>
    </location>
</feature>
<keyword evidence="4" id="KW-1185">Reference proteome</keyword>
<dbReference type="Proteomes" id="UP000245119">
    <property type="component" value="Linkage Group LG4"/>
</dbReference>
<feature type="region of interest" description="Disordered" evidence="1">
    <location>
        <begin position="87"/>
        <end position="117"/>
    </location>
</feature>
<evidence type="ECO:0008006" key="5">
    <source>
        <dbReference type="Google" id="ProtNLM"/>
    </source>
</evidence>
<reference evidence="3 4" key="1">
    <citation type="submission" date="2018-04" db="EMBL/GenBank/DDBJ databases">
        <title>The genome of golden apple snail Pomacea canaliculata provides insight into stress tolerance and invasive adaptation.</title>
        <authorList>
            <person name="Liu C."/>
            <person name="Liu B."/>
            <person name="Ren Y."/>
            <person name="Zhang Y."/>
            <person name="Wang H."/>
            <person name="Li S."/>
            <person name="Jiang F."/>
            <person name="Yin L."/>
            <person name="Zhang G."/>
            <person name="Qian W."/>
            <person name="Fan W."/>
        </authorList>
    </citation>
    <scope>NUCLEOTIDE SEQUENCE [LARGE SCALE GENOMIC DNA]</scope>
    <source>
        <strain evidence="3">SZHN2017</strain>
        <tissue evidence="3">Muscle</tissue>
    </source>
</reference>
<keyword evidence="2" id="KW-1133">Transmembrane helix</keyword>
<keyword evidence="2" id="KW-0472">Membrane</keyword>
<dbReference type="EMBL" id="PZQS01000004">
    <property type="protein sequence ID" value="PVD31410.1"/>
    <property type="molecule type" value="Genomic_DNA"/>
</dbReference>
<name>A0A2T7PDC0_POMCA</name>
<accession>A0A2T7PDC0</accession>
<evidence type="ECO:0000256" key="2">
    <source>
        <dbReference type="SAM" id="Phobius"/>
    </source>
</evidence>